<sequence length="365" mass="39320">MSGSPHLIVASGLHAGASIMLSEGHVLRIGSDSNAELILADAGIAPHHATVSLNGNRLLLQAVGDDVTVFGRILKRGAHTMIQHGASFGLGETRLQFSHGESIAEGASLRAERAWLLRHAPLAWLRKRIVTLPRLVWIGLLAVPLALLVVHALNLYAPSPQRTHAPLLDQAAYRHVQMRTEKETGRRIYEGYVQSVGELGALSLDARAQGGAPVLRVAVVDVMQEQLSDFLDKYYRGAQLLAAEPGVFVATPPTADAYLQPESWDYARLDRLARAQIDGLKRVRFAGHENDSGPVRIPLEALGLNLISTPHAAWLADAQGTRYFAGARMPLGKLTRIAGCGATVTRDDGSIYLLTADRAAKTDSC</sequence>
<evidence type="ECO:0000256" key="1">
    <source>
        <dbReference type="SAM" id="Phobius"/>
    </source>
</evidence>
<evidence type="ECO:0000313" key="3">
    <source>
        <dbReference type="EMBL" id="NLP65816.1"/>
    </source>
</evidence>
<dbReference type="OrthoDB" id="8989163at2"/>
<evidence type="ECO:0000313" key="4">
    <source>
        <dbReference type="Proteomes" id="UP000030460"/>
    </source>
</evidence>
<reference evidence="3" key="2">
    <citation type="submission" date="2020-04" db="EMBL/GenBank/DDBJ databases">
        <authorList>
            <person name="Alexandrino P."/>
            <person name="Mendonca T."/>
            <person name="Guaman L."/>
            <person name="Cherix J."/>
            <person name="Lozano-Sakalauskas G."/>
            <person name="Fujita A."/>
            <person name="Filho E.R."/>
            <person name="Long P."/>
            <person name="Padilla G."/>
            <person name="Taciro M.K."/>
            <person name="Gomez J.G."/>
            <person name="Silva L.F."/>
            <person name="Torres M."/>
        </authorList>
    </citation>
    <scope>NUCLEOTIDE SEQUENCE</scope>
    <source>
        <strain evidence="3">LMG 19450</strain>
    </source>
</reference>
<reference evidence="3" key="1">
    <citation type="journal article" date="2015" name="Genome Announc.">
        <title>Draft Genome Sequence of the Polyhydroxyalkanoate-Producing Bacterium Burkholderia sacchari LMG 19450 Isolated from Brazilian Sugarcane Plantation Soil.</title>
        <authorList>
            <person name="Alexandrino P.M."/>
            <person name="Mendonca T.T."/>
            <person name="Guaman Bautista L.P."/>
            <person name="Cherix J."/>
            <person name="Lozano-Sakalauskas G.C."/>
            <person name="Fujita A."/>
            <person name="Ramos Filho E."/>
            <person name="Long P."/>
            <person name="Padilla G."/>
            <person name="Taciro M.K."/>
            <person name="Gomez J.G."/>
            <person name="Silva L.F."/>
        </authorList>
    </citation>
    <scope>NUCLEOTIDE SEQUENCE</scope>
    <source>
        <strain evidence="3">LMG 19450</strain>
    </source>
</reference>
<feature type="transmembrane region" description="Helical" evidence="1">
    <location>
        <begin position="135"/>
        <end position="157"/>
    </location>
</feature>
<keyword evidence="1" id="KW-1133">Transmembrane helix</keyword>
<dbReference type="AlphaFoldDB" id="A0A8T6ZM23"/>
<organism evidence="3 4">
    <name type="scientific">Paraburkholderia sacchari</name>
    <dbReference type="NCBI Taxonomy" id="159450"/>
    <lineage>
        <taxon>Bacteria</taxon>
        <taxon>Pseudomonadati</taxon>
        <taxon>Pseudomonadota</taxon>
        <taxon>Betaproteobacteria</taxon>
        <taxon>Burkholderiales</taxon>
        <taxon>Burkholderiaceae</taxon>
        <taxon>Paraburkholderia</taxon>
    </lineage>
</organism>
<dbReference type="Gene3D" id="2.60.200.20">
    <property type="match status" value="1"/>
</dbReference>
<gene>
    <name evidence="3" type="ORF">NH14_032700</name>
</gene>
<accession>A0A8T6ZM23</accession>
<protein>
    <recommendedName>
        <fullName evidence="2">YscD cytoplasmic domain-containing protein</fullName>
    </recommendedName>
</protein>
<dbReference type="EMBL" id="JTDB02000018">
    <property type="protein sequence ID" value="NLP65816.1"/>
    <property type="molecule type" value="Genomic_DNA"/>
</dbReference>
<dbReference type="SUPFAM" id="SSF49879">
    <property type="entry name" value="SMAD/FHA domain"/>
    <property type="match status" value="1"/>
</dbReference>
<comment type="caution">
    <text evidence="3">The sequence shown here is derived from an EMBL/GenBank/DDBJ whole genome shotgun (WGS) entry which is preliminary data.</text>
</comment>
<dbReference type="InterPro" id="IPR032030">
    <property type="entry name" value="YscD_cytoplasmic_dom"/>
</dbReference>
<dbReference type="Pfam" id="PF16697">
    <property type="entry name" value="Yop-YscD_cpl"/>
    <property type="match status" value="1"/>
</dbReference>
<dbReference type="Proteomes" id="UP000030460">
    <property type="component" value="Unassembled WGS sequence"/>
</dbReference>
<proteinExistence type="predicted"/>
<dbReference type="RefSeq" id="WP_052148529.1">
    <property type="nucleotide sequence ID" value="NZ_CADFGF010000022.1"/>
</dbReference>
<name>A0A8T6ZM23_9BURK</name>
<keyword evidence="1" id="KW-0472">Membrane</keyword>
<feature type="domain" description="YscD cytoplasmic" evidence="2">
    <location>
        <begin position="9"/>
        <end position="99"/>
    </location>
</feature>
<evidence type="ECO:0000259" key="2">
    <source>
        <dbReference type="Pfam" id="PF16697"/>
    </source>
</evidence>
<keyword evidence="1" id="KW-0812">Transmembrane</keyword>
<dbReference type="CDD" id="cd00060">
    <property type="entry name" value="FHA"/>
    <property type="match status" value="1"/>
</dbReference>
<keyword evidence="4" id="KW-1185">Reference proteome</keyword>
<dbReference type="InterPro" id="IPR008984">
    <property type="entry name" value="SMAD_FHA_dom_sf"/>
</dbReference>